<comment type="subcellular location">
    <subcellularLocation>
        <location evidence="1 7">Cell membrane</location>
        <topology evidence="1 7">Multi-pass membrane protein</topology>
    </subcellularLocation>
</comment>
<organism evidence="9 10">
    <name type="scientific">[Eubacterium] siraeum</name>
    <dbReference type="NCBI Taxonomy" id="39492"/>
    <lineage>
        <taxon>Bacteria</taxon>
        <taxon>Bacillati</taxon>
        <taxon>Bacillota</taxon>
        <taxon>Clostridia</taxon>
        <taxon>Eubacteriales</taxon>
        <taxon>Oscillospiraceae</taxon>
        <taxon>Oscillospiraceae incertae sedis</taxon>
    </lineage>
</organism>
<dbReference type="PANTHER" id="PTHR30193">
    <property type="entry name" value="ABC TRANSPORTER PERMEASE PROTEIN"/>
    <property type="match status" value="1"/>
</dbReference>
<feature type="transmembrane region" description="Helical" evidence="7">
    <location>
        <begin position="277"/>
        <end position="297"/>
    </location>
</feature>
<feature type="transmembrane region" description="Helical" evidence="7">
    <location>
        <begin position="92"/>
        <end position="113"/>
    </location>
</feature>
<dbReference type="OrthoDB" id="367897at2"/>
<sequence length="306" mass="34297">MATQGVTAIHKRRTLWQWLKGYTGQKYMTTALFLAIPVALLILFTIIPAVNMIIFSFQQRDQLGVNVQWVGFDNYKTLFTDMAYLSTLINSLYYFVGSFIQLGLALFIATLLCSKIKFAGLFKGVIFFPYLMNGVAVALIFQRFFRGDDGGTLNSIIALFGADPVKWLSNGAINNWCLVFASVWRYIGFDILMFIGAIQSISPDIYEAADLDGANAWQKFWHIIFPGIRTIIALQLILAIKGAASVFEIPYIITGGKMGTSTFVIKTIETGFQYQKIGLASAMAIVLLFIIIVITMIQKIFFKEEK</sequence>
<feature type="domain" description="ABC transmembrane type-1" evidence="8">
    <location>
        <begin position="83"/>
        <end position="298"/>
    </location>
</feature>
<dbReference type="GO" id="GO:0005886">
    <property type="term" value="C:plasma membrane"/>
    <property type="evidence" value="ECO:0007669"/>
    <property type="project" value="UniProtKB-SubCell"/>
</dbReference>
<keyword evidence="5 7" id="KW-1133">Transmembrane helix</keyword>
<evidence type="ECO:0000313" key="10">
    <source>
        <dbReference type="Proteomes" id="UP000095662"/>
    </source>
</evidence>
<dbReference type="GO" id="GO:0055085">
    <property type="term" value="P:transmembrane transport"/>
    <property type="evidence" value="ECO:0007669"/>
    <property type="project" value="InterPro"/>
</dbReference>
<dbReference type="InterPro" id="IPR000515">
    <property type="entry name" value="MetI-like"/>
</dbReference>
<reference evidence="9 10" key="1">
    <citation type="submission" date="2015-09" db="EMBL/GenBank/DDBJ databases">
        <authorList>
            <consortium name="Pathogen Informatics"/>
        </authorList>
    </citation>
    <scope>NUCLEOTIDE SEQUENCE [LARGE SCALE GENOMIC DNA]</scope>
    <source>
        <strain evidence="9 10">2789STDY5834928</strain>
    </source>
</reference>
<dbReference type="InterPro" id="IPR035906">
    <property type="entry name" value="MetI-like_sf"/>
</dbReference>
<evidence type="ECO:0000256" key="4">
    <source>
        <dbReference type="ARBA" id="ARBA00022692"/>
    </source>
</evidence>
<comment type="similarity">
    <text evidence="7">Belongs to the binding-protein-dependent transport system permease family.</text>
</comment>
<dbReference type="STRING" id="39492.ERS852540_01649"/>
<keyword evidence="4 7" id="KW-0812">Transmembrane</keyword>
<evidence type="ECO:0000256" key="6">
    <source>
        <dbReference type="ARBA" id="ARBA00023136"/>
    </source>
</evidence>
<dbReference type="EMBL" id="CZBY01000013">
    <property type="protein sequence ID" value="CUQ88116.1"/>
    <property type="molecule type" value="Genomic_DNA"/>
</dbReference>
<dbReference type="PANTHER" id="PTHR30193:SF37">
    <property type="entry name" value="INNER MEMBRANE ABC TRANSPORTER PERMEASE PROTEIN YCJO"/>
    <property type="match status" value="1"/>
</dbReference>
<gene>
    <name evidence="9" type="primary">ugpA_2</name>
    <name evidence="9" type="ORF">ERS852540_01649</name>
</gene>
<evidence type="ECO:0000256" key="7">
    <source>
        <dbReference type="RuleBase" id="RU363032"/>
    </source>
</evidence>
<accession>A0A174ZVM2</accession>
<dbReference type="SUPFAM" id="SSF161098">
    <property type="entry name" value="MetI-like"/>
    <property type="match status" value="1"/>
</dbReference>
<evidence type="ECO:0000256" key="5">
    <source>
        <dbReference type="ARBA" id="ARBA00022989"/>
    </source>
</evidence>
<evidence type="ECO:0000256" key="2">
    <source>
        <dbReference type="ARBA" id="ARBA00022448"/>
    </source>
</evidence>
<dbReference type="CDD" id="cd06261">
    <property type="entry name" value="TM_PBP2"/>
    <property type="match status" value="1"/>
</dbReference>
<protein>
    <submittedName>
        <fullName evidence="9">sn-glycerol-3-phosphate transport system permease protein ugpA</fullName>
    </submittedName>
</protein>
<dbReference type="Proteomes" id="UP000095662">
    <property type="component" value="Unassembled WGS sequence"/>
</dbReference>
<name>A0A174ZVM2_9FIRM</name>
<keyword evidence="6 7" id="KW-0472">Membrane</keyword>
<feature type="transmembrane region" description="Helical" evidence="7">
    <location>
        <begin position="173"/>
        <end position="195"/>
    </location>
</feature>
<evidence type="ECO:0000259" key="8">
    <source>
        <dbReference type="PROSITE" id="PS50928"/>
    </source>
</evidence>
<dbReference type="AlphaFoldDB" id="A0A174ZVM2"/>
<dbReference type="Pfam" id="PF00528">
    <property type="entry name" value="BPD_transp_1"/>
    <property type="match status" value="1"/>
</dbReference>
<keyword evidence="3" id="KW-1003">Cell membrane</keyword>
<proteinExistence type="inferred from homology"/>
<evidence type="ECO:0000256" key="3">
    <source>
        <dbReference type="ARBA" id="ARBA00022475"/>
    </source>
</evidence>
<feature type="transmembrane region" description="Helical" evidence="7">
    <location>
        <begin position="32"/>
        <end position="57"/>
    </location>
</feature>
<dbReference type="Gene3D" id="1.10.3720.10">
    <property type="entry name" value="MetI-like"/>
    <property type="match status" value="1"/>
</dbReference>
<dbReference type="PROSITE" id="PS50928">
    <property type="entry name" value="ABC_TM1"/>
    <property type="match status" value="1"/>
</dbReference>
<feature type="transmembrane region" description="Helical" evidence="7">
    <location>
        <begin position="125"/>
        <end position="145"/>
    </location>
</feature>
<dbReference type="InterPro" id="IPR051393">
    <property type="entry name" value="ABC_transporter_permease"/>
</dbReference>
<feature type="transmembrane region" description="Helical" evidence="7">
    <location>
        <begin position="231"/>
        <end position="253"/>
    </location>
</feature>
<evidence type="ECO:0000256" key="1">
    <source>
        <dbReference type="ARBA" id="ARBA00004651"/>
    </source>
</evidence>
<evidence type="ECO:0000313" key="9">
    <source>
        <dbReference type="EMBL" id="CUQ88116.1"/>
    </source>
</evidence>
<keyword evidence="2 7" id="KW-0813">Transport</keyword>